<proteinExistence type="predicted"/>
<keyword evidence="3" id="KW-1185">Reference proteome</keyword>
<name>A0A7Y0HTQ0_9BIFI</name>
<protein>
    <recommendedName>
        <fullName evidence="4">DUF4194 domain-containing protein</fullName>
    </recommendedName>
</protein>
<dbReference type="InterPro" id="IPR025449">
    <property type="entry name" value="JetB"/>
</dbReference>
<organism evidence="2 3">
    <name type="scientific">Bifidobacterium oedipodis</name>
    <dbReference type="NCBI Taxonomy" id="2675322"/>
    <lineage>
        <taxon>Bacteria</taxon>
        <taxon>Bacillati</taxon>
        <taxon>Actinomycetota</taxon>
        <taxon>Actinomycetes</taxon>
        <taxon>Bifidobacteriales</taxon>
        <taxon>Bifidobacteriaceae</taxon>
        <taxon>Bifidobacterium</taxon>
    </lineage>
</organism>
<dbReference type="AlphaFoldDB" id="A0A7Y0HTQ0"/>
<gene>
    <name evidence="2" type="ORF">G1C95_1509</name>
</gene>
<feature type="compositionally biased region" description="Low complexity" evidence="1">
    <location>
        <begin position="226"/>
        <end position="243"/>
    </location>
</feature>
<dbReference type="RefSeq" id="WP_240947485.1">
    <property type="nucleotide sequence ID" value="NZ_JAAIII010000004.1"/>
</dbReference>
<comment type="caution">
    <text evidence="2">The sequence shown here is derived from an EMBL/GenBank/DDBJ whole genome shotgun (WGS) entry which is preliminary data.</text>
</comment>
<evidence type="ECO:0000313" key="3">
    <source>
        <dbReference type="Proteomes" id="UP000532194"/>
    </source>
</evidence>
<feature type="region of interest" description="Disordered" evidence="1">
    <location>
        <begin position="226"/>
        <end position="257"/>
    </location>
</feature>
<reference evidence="2 3" key="1">
    <citation type="submission" date="2020-02" db="EMBL/GenBank/DDBJ databases">
        <title>Characterization of phylogenetic diversity of novel bifidobacterial species isolated in Czech ZOOs.</title>
        <authorList>
            <person name="Lugli G.A."/>
            <person name="Vera N.B."/>
            <person name="Ventura M."/>
        </authorList>
    </citation>
    <scope>NUCLEOTIDE SEQUENCE [LARGE SCALE GENOMIC DNA]</scope>
    <source>
        <strain evidence="2 3">DSM 109957</strain>
    </source>
</reference>
<evidence type="ECO:0008006" key="4">
    <source>
        <dbReference type="Google" id="ProtNLM"/>
    </source>
</evidence>
<evidence type="ECO:0000256" key="1">
    <source>
        <dbReference type="SAM" id="MobiDB-lite"/>
    </source>
</evidence>
<dbReference type="Pfam" id="PF13835">
    <property type="entry name" value="DUF4194"/>
    <property type="match status" value="1"/>
</dbReference>
<dbReference type="Proteomes" id="UP000532194">
    <property type="component" value="Unassembled WGS sequence"/>
</dbReference>
<dbReference type="EMBL" id="JAAIII010000004">
    <property type="protein sequence ID" value="NMM94322.1"/>
    <property type="molecule type" value="Genomic_DNA"/>
</dbReference>
<accession>A0A7Y0HTQ0</accession>
<sequence>MDGEPMIDNAAANALDNTDNTVPVETVPNAGDSANPYALFHGDTGDMPAEARMAAIALKRERYIDGELYDIVLTHQQAVERSLNNDLLYLVINQQYHVMIAAPVNGLEADIRSLKTRASLTREEAAVLAFLRIRVLEYENTKTDADSWIISHDEIRAALTTGAGYLASSNDEEGTAKKIRATVSRMATYGYLETTDEDDMYRITPLVPVVLDRALADEWLDLCAQQQAQQTPQQTEQPEQTEQVTHEEQTAYSEEEL</sequence>
<evidence type="ECO:0000313" key="2">
    <source>
        <dbReference type="EMBL" id="NMM94322.1"/>
    </source>
</evidence>